<dbReference type="EMBL" id="BEXT01000001">
    <property type="protein sequence ID" value="GBC63589.1"/>
    <property type="molecule type" value="Genomic_DNA"/>
</dbReference>
<proteinExistence type="predicted"/>
<dbReference type="InterPro" id="IPR024264">
    <property type="entry name" value="DUF3786"/>
</dbReference>
<dbReference type="Proteomes" id="UP000288096">
    <property type="component" value="Unassembled WGS sequence"/>
</dbReference>
<comment type="caution">
    <text evidence="2">The sequence shown here is derived from an EMBL/GenBank/DDBJ whole genome shotgun (WGS) entry which is preliminary data.</text>
</comment>
<sequence length="139" mass="15404">MPIQEQVLILHYMMGGTSPVPASPGNWIAYREIPGASFYFGPFVKRAVNPLKKVFGRNVSGLVRAAEMLAGKAIEAGDAGFEFHLLPHAPMRLILWEGDEEFEPEANILFSESIADFFSPEDVAWYAGMLVYRLIALSV</sequence>
<keyword evidence="3" id="KW-1185">Reference proteome</keyword>
<dbReference type="Pfam" id="PF12654">
    <property type="entry name" value="DUF3786"/>
    <property type="match status" value="1"/>
</dbReference>
<feature type="domain" description="DUF3786" evidence="1">
    <location>
        <begin position="2"/>
        <end position="132"/>
    </location>
</feature>
<organism evidence="2 3">
    <name type="scientific">Desulfonema ishimotonii</name>
    <dbReference type="NCBI Taxonomy" id="45657"/>
    <lineage>
        <taxon>Bacteria</taxon>
        <taxon>Pseudomonadati</taxon>
        <taxon>Thermodesulfobacteriota</taxon>
        <taxon>Desulfobacteria</taxon>
        <taxon>Desulfobacterales</taxon>
        <taxon>Desulfococcaceae</taxon>
        <taxon>Desulfonema</taxon>
    </lineage>
</organism>
<gene>
    <name evidence="2" type="ORF">DENIS_4587</name>
</gene>
<accession>A0A401G2W5</accession>
<reference evidence="3" key="1">
    <citation type="submission" date="2017-11" db="EMBL/GenBank/DDBJ databases">
        <authorList>
            <person name="Watanabe M."/>
            <person name="Kojima H."/>
        </authorList>
    </citation>
    <scope>NUCLEOTIDE SEQUENCE [LARGE SCALE GENOMIC DNA]</scope>
    <source>
        <strain evidence="3">Tokyo 01</strain>
    </source>
</reference>
<reference evidence="3" key="2">
    <citation type="submission" date="2019-01" db="EMBL/GenBank/DDBJ databases">
        <title>Genome sequence of Desulfonema ishimotonii strain Tokyo 01.</title>
        <authorList>
            <person name="Fukui M."/>
        </authorList>
    </citation>
    <scope>NUCLEOTIDE SEQUENCE [LARGE SCALE GENOMIC DNA]</scope>
    <source>
        <strain evidence="3">Tokyo 01</strain>
    </source>
</reference>
<evidence type="ECO:0000313" key="3">
    <source>
        <dbReference type="Proteomes" id="UP000288096"/>
    </source>
</evidence>
<evidence type="ECO:0000313" key="2">
    <source>
        <dbReference type="EMBL" id="GBC63589.1"/>
    </source>
</evidence>
<protein>
    <submittedName>
        <fullName evidence="2">DUF3786 domain-containing protein</fullName>
    </submittedName>
</protein>
<evidence type="ECO:0000259" key="1">
    <source>
        <dbReference type="Pfam" id="PF12654"/>
    </source>
</evidence>
<dbReference type="AlphaFoldDB" id="A0A401G2W5"/>
<name>A0A401G2W5_9BACT</name>